<keyword evidence="3" id="KW-0677">Repeat</keyword>
<gene>
    <name evidence="6" type="primary">Lrg1</name>
</gene>
<keyword evidence="2" id="KW-0732">Signal</keyword>
<dbReference type="InterPro" id="IPR032675">
    <property type="entry name" value="LRR_dom_sf"/>
</dbReference>
<dbReference type="PANTHER" id="PTHR45617">
    <property type="entry name" value="LEUCINE RICH REPEAT FAMILY PROTEIN"/>
    <property type="match status" value="1"/>
</dbReference>
<dbReference type="Pfam" id="PF13855">
    <property type="entry name" value="LRR_8"/>
    <property type="match status" value="2"/>
</dbReference>
<dbReference type="PROSITE" id="PS51450">
    <property type="entry name" value="LRR"/>
    <property type="match status" value="2"/>
</dbReference>
<dbReference type="GeneID" id="101825861"/>
<reference evidence="6" key="1">
    <citation type="submission" date="2025-08" db="UniProtKB">
        <authorList>
            <consortium name="RefSeq"/>
        </authorList>
    </citation>
    <scope>IDENTIFICATION</scope>
    <source>
        <tissue evidence="6">Liver</tissue>
    </source>
</reference>
<dbReference type="Gene3D" id="3.80.10.10">
    <property type="entry name" value="Ribonuclease Inhibitor"/>
    <property type="match status" value="2"/>
</dbReference>
<dbReference type="RefSeq" id="XP_012976920.1">
    <property type="nucleotide sequence ID" value="XM_013121466.3"/>
</dbReference>
<dbReference type="SMART" id="SM00082">
    <property type="entry name" value="LRRCT"/>
    <property type="match status" value="1"/>
</dbReference>
<dbReference type="InterPro" id="IPR003591">
    <property type="entry name" value="Leu-rich_rpt_typical-subtyp"/>
</dbReference>
<protein>
    <submittedName>
        <fullName evidence="6">Leucine-rich alpha-2-glycoprotein isoform X1</fullName>
    </submittedName>
</protein>
<dbReference type="SMART" id="SM00369">
    <property type="entry name" value="LRR_TYP"/>
    <property type="match status" value="7"/>
</dbReference>
<evidence type="ECO:0000256" key="1">
    <source>
        <dbReference type="ARBA" id="ARBA00022614"/>
    </source>
</evidence>
<dbReference type="InterPro" id="IPR000483">
    <property type="entry name" value="Cys-rich_flank_reg_C"/>
</dbReference>
<dbReference type="Proteomes" id="UP000886700">
    <property type="component" value="Unplaced"/>
</dbReference>
<dbReference type="CTD" id="116844"/>
<dbReference type="AlphaFoldDB" id="A0A1U8CEP3"/>
<keyword evidence="1" id="KW-0433">Leucine-rich repeat</keyword>
<feature type="domain" description="LRRCT" evidence="4">
    <location>
        <begin position="316"/>
        <end position="366"/>
    </location>
</feature>
<dbReference type="SMART" id="SM00364">
    <property type="entry name" value="LRR_BAC"/>
    <property type="match status" value="7"/>
</dbReference>
<dbReference type="OrthoDB" id="1055097at2759"/>
<dbReference type="SUPFAM" id="SSF52058">
    <property type="entry name" value="L domain-like"/>
    <property type="match status" value="1"/>
</dbReference>
<keyword evidence="5" id="KW-1185">Reference proteome</keyword>
<evidence type="ECO:0000313" key="5">
    <source>
        <dbReference type="Proteomes" id="UP000886700"/>
    </source>
</evidence>
<evidence type="ECO:0000259" key="4">
    <source>
        <dbReference type="SMART" id="SM00082"/>
    </source>
</evidence>
<dbReference type="PANTHER" id="PTHR45617:SF101">
    <property type="entry name" value="LEUCINE-RICH ALPHA-2-GLYCOPROTEIN"/>
    <property type="match status" value="1"/>
</dbReference>
<evidence type="ECO:0000313" key="6">
    <source>
        <dbReference type="RefSeq" id="XP_012976920.1"/>
    </source>
</evidence>
<dbReference type="GO" id="GO:0005615">
    <property type="term" value="C:extracellular space"/>
    <property type="evidence" value="ECO:0007669"/>
    <property type="project" value="TreeGrafter"/>
</dbReference>
<dbReference type="PRINTS" id="PR00019">
    <property type="entry name" value="LEURICHRPT"/>
</dbReference>
<dbReference type="InterPro" id="IPR001611">
    <property type="entry name" value="Leu-rich_rpt"/>
</dbReference>
<sequence>MTSWQPGSPGWWPRGGGDIFSPWFPDGSPQDLNPCLSRILFLLALLLTSAHGISSNLEECLVLQSPEGSTVSCHRVTKFPSPLPADTVHLSVEFSNLTELPARALERCQRLRELHLSSNRLQELSSGLLTPVSGLRVLDLTHNELRGLPLGLFRASAALHTLVLRANQLQNVSALWLWGLRSLEHLDLAENELRVLPDGLVLSLISLSTLDLGYNLLETLPTSLLMGPRRLQRLHLEGNRLRRLGFGMLALQPFLRVLFLNDNRLTEVVPSAFQSLRELDMLDLSNNSLSSTPPGLWASLGRPARDMQDGFDLSHNPWVCNEDLQDLYRWLRANKHKMFSKNDTRCEGPEALRGRRLLDVAELESL</sequence>
<proteinExistence type="predicted"/>
<evidence type="ECO:0000256" key="3">
    <source>
        <dbReference type="ARBA" id="ARBA00022737"/>
    </source>
</evidence>
<organism evidence="5 6">
    <name type="scientific">Mesocricetus auratus</name>
    <name type="common">Golden hamster</name>
    <dbReference type="NCBI Taxonomy" id="10036"/>
    <lineage>
        <taxon>Eukaryota</taxon>
        <taxon>Metazoa</taxon>
        <taxon>Chordata</taxon>
        <taxon>Craniata</taxon>
        <taxon>Vertebrata</taxon>
        <taxon>Euteleostomi</taxon>
        <taxon>Mammalia</taxon>
        <taxon>Eutheria</taxon>
        <taxon>Euarchontoglires</taxon>
        <taxon>Glires</taxon>
        <taxon>Rodentia</taxon>
        <taxon>Myomorpha</taxon>
        <taxon>Muroidea</taxon>
        <taxon>Cricetidae</taxon>
        <taxon>Cricetinae</taxon>
        <taxon>Mesocricetus</taxon>
    </lineage>
</organism>
<evidence type="ECO:0000256" key="2">
    <source>
        <dbReference type="ARBA" id="ARBA00022729"/>
    </source>
</evidence>
<accession>A0A1U8CEP3</accession>
<name>A0A1U8CEP3_MESAU</name>